<dbReference type="AlphaFoldDB" id="A0AAJ5EDG4"/>
<organism evidence="5 7">
    <name type="scientific">Vagococcus xieshaowenii</name>
    <dbReference type="NCBI Taxonomy" id="2562451"/>
    <lineage>
        <taxon>Bacteria</taxon>
        <taxon>Bacillati</taxon>
        <taxon>Bacillota</taxon>
        <taxon>Bacilli</taxon>
        <taxon>Lactobacillales</taxon>
        <taxon>Enterococcaceae</taxon>
        <taxon>Vagococcus</taxon>
    </lineage>
</organism>
<dbReference type="InterPro" id="IPR036388">
    <property type="entry name" value="WH-like_DNA-bd_sf"/>
</dbReference>
<dbReference type="Pfam" id="PF05043">
    <property type="entry name" value="Mga"/>
    <property type="match status" value="1"/>
</dbReference>
<gene>
    <name evidence="5" type="ORF">E4031_08640</name>
    <name evidence="4" type="ORF">E4Z98_09100</name>
</gene>
<dbReference type="Proteomes" id="UP000297725">
    <property type="component" value="Unassembled WGS sequence"/>
</dbReference>
<keyword evidence="1" id="KW-0805">Transcription regulation</keyword>
<dbReference type="InterPro" id="IPR007737">
    <property type="entry name" value="Mga_HTH"/>
</dbReference>
<proteinExistence type="predicted"/>
<evidence type="ECO:0000259" key="3">
    <source>
        <dbReference type="Pfam" id="PF05043"/>
    </source>
</evidence>
<feature type="domain" description="Mga helix-turn-helix" evidence="3">
    <location>
        <begin position="69"/>
        <end position="154"/>
    </location>
</feature>
<reference evidence="4 6" key="2">
    <citation type="journal article" date="2020" name="Int. J. Syst. Evol. Microbiol.">
        <title>Vagococcus xieshaowenii sp. nov., isolated from snow finch (Montifringilla taczanowskii) cloacal content.</title>
        <authorList>
            <person name="Ge Y."/>
            <person name="Yang J."/>
            <person name="Lai X.H."/>
            <person name="Zhang G."/>
            <person name="Jin D."/>
            <person name="Lu S."/>
            <person name="Wang B."/>
            <person name="Huang Y."/>
            <person name="Huang Y."/>
            <person name="Ren Z."/>
            <person name="Zhang X."/>
            <person name="Xu J."/>
        </authorList>
    </citation>
    <scope>NUCLEOTIDE SEQUENCE [LARGE SCALE GENOMIC DNA]</scope>
    <source>
        <strain evidence="6">personal::cf-49</strain>
        <strain evidence="4">Personal::cf-49</strain>
    </source>
</reference>
<evidence type="ECO:0000313" key="5">
    <source>
        <dbReference type="EMBL" id="TFZ39607.1"/>
    </source>
</evidence>
<dbReference type="EMBL" id="CP038865">
    <property type="protein sequence ID" value="QCA29466.1"/>
    <property type="molecule type" value="Genomic_DNA"/>
</dbReference>
<evidence type="ECO:0000256" key="2">
    <source>
        <dbReference type="ARBA" id="ARBA00023163"/>
    </source>
</evidence>
<dbReference type="Gene3D" id="1.10.10.10">
    <property type="entry name" value="Winged helix-like DNA-binding domain superfamily/Winged helix DNA-binding domain"/>
    <property type="match status" value="1"/>
</dbReference>
<evidence type="ECO:0000256" key="1">
    <source>
        <dbReference type="ARBA" id="ARBA00023015"/>
    </source>
</evidence>
<dbReference type="RefSeq" id="WP_135255052.1">
    <property type="nucleotide sequence ID" value="NZ_CP038865.1"/>
</dbReference>
<dbReference type="EMBL" id="SRHU01000032">
    <property type="protein sequence ID" value="TFZ39607.1"/>
    <property type="molecule type" value="Genomic_DNA"/>
</dbReference>
<reference evidence="5 7" key="1">
    <citation type="submission" date="2019-03" db="EMBL/GenBank/DDBJ databases">
        <title>Vagococcus sp. was isolated fron gut of Carduelis flavirostris.</title>
        <authorList>
            <person name="Ge Y."/>
        </authorList>
    </citation>
    <scope>NUCLEOTIDE SEQUENCE [LARGE SCALE GENOMIC DNA]</scope>
    <source>
        <strain evidence="5 7">CF-210</strain>
    </source>
</reference>
<keyword evidence="6" id="KW-1185">Reference proteome</keyword>
<evidence type="ECO:0000313" key="6">
    <source>
        <dbReference type="Proteomes" id="UP000296883"/>
    </source>
</evidence>
<name>A0AAJ5EDG4_9ENTE</name>
<dbReference type="Proteomes" id="UP000296883">
    <property type="component" value="Chromosome"/>
</dbReference>
<keyword evidence="2" id="KW-0804">Transcription</keyword>
<protein>
    <recommendedName>
        <fullName evidence="3">Mga helix-turn-helix domain-containing protein</fullName>
    </recommendedName>
</protein>
<dbReference type="PANTHER" id="PTHR30185">
    <property type="entry name" value="CRYPTIC BETA-GLUCOSIDE BGL OPERON ANTITERMINATOR"/>
    <property type="match status" value="1"/>
</dbReference>
<dbReference type="InterPro" id="IPR050661">
    <property type="entry name" value="BglG_antiterminators"/>
</dbReference>
<evidence type="ECO:0000313" key="4">
    <source>
        <dbReference type="EMBL" id="QCA29466.1"/>
    </source>
</evidence>
<sequence>MLLLSDRDRLCIQLIKMLKERNYTYEELCKMFDISRNNLNKLISDLNAIIGEPIILIQKVDITLNINNNLSYDGCISKILSQSLEYHLLEQIFFNEDMSYLTLSLELFVSESTIRKIIARLNEKLALMDCAILTRPLRLEGDERTIRVLFFRLFKETYGLSNTPFKEEEKQYIDQFYDLDIPFAHRNKSLQERLNFQLLSLVALTREKHGHSMASVRKVGKALPAFLKLSNVLSNVPFLGVHKIPNSLSVEFIENVFSAFLHNDFLKVSNYKKLKLKDHPELLSIYDFVTEVETLFNLPINEEIKQLVCRDMYDGIFGYLSLTKEVIDLVVVNNEYVNFVENADLLVKDIIPAIKKLYDKHIDASKTHYFPFAFYLLQTRFNHVFIEEIRERLKVNILIYVDYDVYYAEYIKTRIEFELGDYVDIRIIEKKESLADLKQSGNLIITNLLLDGCDEENIIRISHYFSYTILDRIIVWVRQEKRKALNALVIKDE</sequence>
<accession>A0AAJ5EDG4</accession>
<evidence type="ECO:0000313" key="7">
    <source>
        <dbReference type="Proteomes" id="UP000297725"/>
    </source>
</evidence>
<dbReference type="PANTHER" id="PTHR30185:SF18">
    <property type="entry name" value="TRANSCRIPTIONAL REGULATOR MTLR"/>
    <property type="match status" value="1"/>
</dbReference>